<keyword evidence="8" id="KW-1133">Transmembrane helix</keyword>
<protein>
    <recommendedName>
        <fullName evidence="14">Toll-like receptor 9</fullName>
    </recommendedName>
</protein>
<dbReference type="AlphaFoldDB" id="K7EXC9"/>
<dbReference type="Proteomes" id="UP000007267">
    <property type="component" value="Unassembled WGS sequence"/>
</dbReference>
<keyword evidence="13" id="KW-1185">Reference proteome</keyword>
<evidence type="ECO:0000256" key="5">
    <source>
        <dbReference type="ARBA" id="ARBA00022729"/>
    </source>
</evidence>
<keyword evidence="11" id="KW-0325">Glycoprotein</keyword>
<dbReference type="InterPro" id="IPR001611">
    <property type="entry name" value="Leu-rich_rpt"/>
</dbReference>
<evidence type="ECO:0000256" key="3">
    <source>
        <dbReference type="ARBA" id="ARBA00022614"/>
    </source>
</evidence>
<dbReference type="GO" id="GO:0032755">
    <property type="term" value="P:positive regulation of interleukin-6 production"/>
    <property type="evidence" value="ECO:0007669"/>
    <property type="project" value="TreeGrafter"/>
</dbReference>
<evidence type="ECO:0000256" key="11">
    <source>
        <dbReference type="ARBA" id="ARBA00023180"/>
    </source>
</evidence>
<dbReference type="eggNOG" id="KOG4641">
    <property type="taxonomic scope" value="Eukaryota"/>
</dbReference>
<dbReference type="Gene3D" id="3.80.10.10">
    <property type="entry name" value="Ribonuclease Inhibitor"/>
    <property type="match status" value="1"/>
</dbReference>
<organism evidence="12 13">
    <name type="scientific">Pelodiscus sinensis</name>
    <name type="common">Chinese softshell turtle</name>
    <name type="synonym">Trionyx sinensis</name>
    <dbReference type="NCBI Taxonomy" id="13735"/>
    <lineage>
        <taxon>Eukaryota</taxon>
        <taxon>Metazoa</taxon>
        <taxon>Chordata</taxon>
        <taxon>Craniata</taxon>
        <taxon>Vertebrata</taxon>
        <taxon>Euteleostomi</taxon>
        <taxon>Archelosauria</taxon>
        <taxon>Testudinata</taxon>
        <taxon>Testudines</taxon>
        <taxon>Cryptodira</taxon>
        <taxon>Trionychia</taxon>
        <taxon>Trionychidae</taxon>
        <taxon>Pelodiscus</taxon>
    </lineage>
</organism>
<keyword evidence="4" id="KW-0812">Transmembrane</keyword>
<evidence type="ECO:0000256" key="7">
    <source>
        <dbReference type="ARBA" id="ARBA00022753"/>
    </source>
</evidence>
<dbReference type="GO" id="GO:0002224">
    <property type="term" value="P:toll-like receptor signaling pathway"/>
    <property type="evidence" value="ECO:0007669"/>
    <property type="project" value="TreeGrafter"/>
</dbReference>
<accession>K7EXC9</accession>
<reference evidence="13" key="1">
    <citation type="submission" date="2011-10" db="EMBL/GenBank/DDBJ databases">
        <authorList>
            <consortium name="Soft-shell Turtle Genome Consortium"/>
        </authorList>
    </citation>
    <scope>NUCLEOTIDE SEQUENCE [LARGE SCALE GENOMIC DNA]</scope>
    <source>
        <strain evidence="13">Daiwa-1</strain>
    </source>
</reference>
<dbReference type="SMART" id="SM00369">
    <property type="entry name" value="LRR_TYP"/>
    <property type="match status" value="6"/>
</dbReference>
<dbReference type="GO" id="GO:0007249">
    <property type="term" value="P:canonical NF-kappaB signal transduction"/>
    <property type="evidence" value="ECO:0007669"/>
    <property type="project" value="TreeGrafter"/>
</dbReference>
<reference evidence="12" key="3">
    <citation type="submission" date="2025-08" db="UniProtKB">
        <authorList>
            <consortium name="Ensembl"/>
        </authorList>
    </citation>
    <scope>IDENTIFICATION</scope>
</reference>
<keyword evidence="5" id="KW-0732">Signal</keyword>
<evidence type="ECO:0008006" key="14">
    <source>
        <dbReference type="Google" id="ProtNLM"/>
    </source>
</evidence>
<dbReference type="PANTHER" id="PTHR47410:SF1">
    <property type="entry name" value="TOLL-LIKE RECEPTOR 8"/>
    <property type="match status" value="1"/>
</dbReference>
<dbReference type="STRING" id="13735.ENSPSIP00000000439"/>
<dbReference type="Pfam" id="PF00560">
    <property type="entry name" value="LRR_1"/>
    <property type="match status" value="1"/>
</dbReference>
<dbReference type="GO" id="GO:0005768">
    <property type="term" value="C:endosome"/>
    <property type="evidence" value="ECO:0007669"/>
    <property type="project" value="UniProtKB-SubCell"/>
</dbReference>
<evidence type="ECO:0000313" key="12">
    <source>
        <dbReference type="Ensembl" id="ENSPSIP00000000439.1"/>
    </source>
</evidence>
<dbReference type="GO" id="GO:0051607">
    <property type="term" value="P:defense response to virus"/>
    <property type="evidence" value="ECO:0007669"/>
    <property type="project" value="TreeGrafter"/>
</dbReference>
<dbReference type="SUPFAM" id="SSF52058">
    <property type="entry name" value="L domain-like"/>
    <property type="match status" value="1"/>
</dbReference>
<dbReference type="InterPro" id="IPR032675">
    <property type="entry name" value="LRR_dom_sf"/>
</dbReference>
<evidence type="ECO:0000256" key="2">
    <source>
        <dbReference type="ARBA" id="ARBA00004370"/>
    </source>
</evidence>
<reference evidence="13" key="2">
    <citation type="journal article" date="2013" name="Nat. Genet.">
        <title>The draft genomes of soft-shell turtle and green sea turtle yield insights into the development and evolution of the turtle-specific body plan.</title>
        <authorList>
            <person name="Wang Z."/>
            <person name="Pascual-Anaya J."/>
            <person name="Zadissa A."/>
            <person name="Li W."/>
            <person name="Niimura Y."/>
            <person name="Huang Z."/>
            <person name="Li C."/>
            <person name="White S."/>
            <person name="Xiong Z."/>
            <person name="Fang D."/>
            <person name="Wang B."/>
            <person name="Ming Y."/>
            <person name="Chen Y."/>
            <person name="Zheng Y."/>
            <person name="Kuraku S."/>
            <person name="Pignatelli M."/>
            <person name="Herrero J."/>
            <person name="Beal K."/>
            <person name="Nozawa M."/>
            <person name="Li Q."/>
            <person name="Wang J."/>
            <person name="Zhang H."/>
            <person name="Yu L."/>
            <person name="Shigenobu S."/>
            <person name="Wang J."/>
            <person name="Liu J."/>
            <person name="Flicek P."/>
            <person name="Searle S."/>
            <person name="Wang J."/>
            <person name="Kuratani S."/>
            <person name="Yin Y."/>
            <person name="Aken B."/>
            <person name="Zhang G."/>
            <person name="Irie N."/>
        </authorList>
    </citation>
    <scope>NUCLEOTIDE SEQUENCE [LARGE SCALE GENOMIC DNA]</scope>
    <source>
        <strain evidence="13">Daiwa-1</strain>
    </source>
</reference>
<evidence type="ECO:0000256" key="9">
    <source>
        <dbReference type="ARBA" id="ARBA00023136"/>
    </source>
</evidence>
<keyword evidence="10" id="KW-0675">Receptor</keyword>
<dbReference type="PANTHER" id="PTHR47410">
    <property type="entry name" value="TOLL-LIKE RECEPTOR 7-RELATED"/>
    <property type="match status" value="1"/>
</dbReference>
<dbReference type="EMBL" id="AGCU01084919">
    <property type="status" value="NOT_ANNOTATED_CDS"/>
    <property type="molecule type" value="Genomic_DNA"/>
</dbReference>
<reference evidence="12" key="4">
    <citation type="submission" date="2025-09" db="UniProtKB">
        <authorList>
            <consortium name="Ensembl"/>
        </authorList>
    </citation>
    <scope>IDENTIFICATION</scope>
</reference>
<keyword evidence="6" id="KW-0677">Repeat</keyword>
<dbReference type="GO" id="GO:0038187">
    <property type="term" value="F:pattern recognition receptor activity"/>
    <property type="evidence" value="ECO:0007669"/>
    <property type="project" value="TreeGrafter"/>
</dbReference>
<dbReference type="Ensembl" id="ENSPSIT00000000439.1">
    <property type="protein sequence ID" value="ENSPSIP00000000439.1"/>
    <property type="gene ID" value="ENSPSIG00000000439.1"/>
</dbReference>
<evidence type="ECO:0000256" key="4">
    <source>
        <dbReference type="ARBA" id="ARBA00022692"/>
    </source>
</evidence>
<evidence type="ECO:0000256" key="6">
    <source>
        <dbReference type="ARBA" id="ARBA00022737"/>
    </source>
</evidence>
<keyword evidence="9" id="KW-0472">Membrane</keyword>
<evidence type="ECO:0000313" key="13">
    <source>
        <dbReference type="Proteomes" id="UP000007267"/>
    </source>
</evidence>
<comment type="subcellular location">
    <subcellularLocation>
        <location evidence="1">Endosome</location>
    </subcellularLocation>
    <subcellularLocation>
        <location evidence="2">Membrane</location>
    </subcellularLocation>
</comment>
<evidence type="ECO:0000256" key="8">
    <source>
        <dbReference type="ARBA" id="ARBA00022989"/>
    </source>
</evidence>
<name>K7EXC9_PELSI</name>
<keyword evidence="3" id="KW-0433">Leucine-rich repeat</keyword>
<dbReference type="InterPro" id="IPR003591">
    <property type="entry name" value="Leu-rich_rpt_typical-subtyp"/>
</dbReference>
<keyword evidence="7" id="KW-0967">Endosome</keyword>
<dbReference type="GO" id="GO:0005886">
    <property type="term" value="C:plasma membrane"/>
    <property type="evidence" value="ECO:0007669"/>
    <property type="project" value="TreeGrafter"/>
</dbReference>
<sequence length="448" mass="51691">MDRNCYYSNPCGKAFEIEDKAFVGLASLTVLSLSYNNLTRVPLHLPSSLRELYLGFNKITRIYQGDFNGLANLYLLDLSRNCPRCYNAPFPCEPCTINSSIQIHHFAFQNLKKLKTLVLTSTSLTNVPAIWFQNKPQLMVLHLAFNYLQKEIASGEFLQNLTSLEELDLSFNFEQKIYLKYLNLSKHFSSLVSLKRLYFKGYVFQDLCEQHLKPLFALKNLNILDLGINFIKQMDLTVFQNFNNLAEIYLTDNRLSPFVGDNNCHLEWVGKKAFPTHCHLMLERDDQLNPSVMQNYQKIDHFLYYILKPQCTSYGKALDMSSNSLVFINPNQFKSFKDIACLNLSSNGISQAFNGTEFNLTKLKYLDLSNNKLDLAYGFAFSEMKLLEVLDLSHNKHYFHLAGVTLRLMFIENLPQLKVLNLSWNAISTLTDRQLRSNSLKELVFKGN</sequence>
<dbReference type="PRINTS" id="PR00019">
    <property type="entry name" value="LEURICHRPT"/>
</dbReference>
<dbReference type="SMART" id="SM00365">
    <property type="entry name" value="LRR_SD22"/>
    <property type="match status" value="4"/>
</dbReference>
<dbReference type="Pfam" id="PF13855">
    <property type="entry name" value="LRR_8"/>
    <property type="match status" value="3"/>
</dbReference>
<evidence type="ECO:0000256" key="10">
    <source>
        <dbReference type="ARBA" id="ARBA00023170"/>
    </source>
</evidence>
<dbReference type="GeneTree" id="ENSGT00940000160879"/>
<proteinExistence type="predicted"/>
<evidence type="ECO:0000256" key="1">
    <source>
        <dbReference type="ARBA" id="ARBA00004177"/>
    </source>
</evidence>
<dbReference type="HOGENOM" id="CLU_646482_0_0_1"/>